<dbReference type="InterPro" id="IPR027417">
    <property type="entry name" value="P-loop_NTPase"/>
</dbReference>
<dbReference type="InterPro" id="IPR050764">
    <property type="entry name" value="CbbQ/NirQ/NorQ/GpvN"/>
</dbReference>
<dbReference type="PANTHER" id="PTHR42759:SF5">
    <property type="entry name" value="METHANOL DEHYDROGENASE REGULATOR"/>
    <property type="match status" value="1"/>
</dbReference>
<dbReference type="GO" id="GO:0005524">
    <property type="term" value="F:ATP binding"/>
    <property type="evidence" value="ECO:0007669"/>
    <property type="project" value="UniProtKB-KW"/>
</dbReference>
<dbReference type="EMBL" id="FQTW01000005">
    <property type="protein sequence ID" value="SHE75348.1"/>
    <property type="molecule type" value="Genomic_DNA"/>
</dbReference>
<feature type="domain" description="ATPase AAA-3" evidence="5">
    <location>
        <begin position="82"/>
        <end position="212"/>
    </location>
</feature>
<dbReference type="RefSeq" id="WP_083574496.1">
    <property type="nucleotide sequence ID" value="NZ_FQTW01000005.1"/>
</dbReference>
<dbReference type="Gene3D" id="3.40.50.300">
    <property type="entry name" value="P-loop containing nucleotide triphosphate hydrolases"/>
    <property type="match status" value="1"/>
</dbReference>
<keyword evidence="1" id="KW-0547">Nucleotide-binding</keyword>
<gene>
    <name evidence="7" type="ORF">SAMN05444278_10539</name>
</gene>
<dbReference type="InterPro" id="IPR011703">
    <property type="entry name" value="ATPase_AAA-3"/>
</dbReference>
<feature type="domain" description="ChlI/MoxR AAA lid" evidence="6">
    <location>
        <begin position="278"/>
        <end position="348"/>
    </location>
</feature>
<dbReference type="Proteomes" id="UP000184462">
    <property type="component" value="Unassembled WGS sequence"/>
</dbReference>
<name>A0A1M4W290_9FLAO</name>
<evidence type="ECO:0000313" key="8">
    <source>
        <dbReference type="Proteomes" id="UP000184462"/>
    </source>
</evidence>
<keyword evidence="8" id="KW-1185">Reference proteome</keyword>
<dbReference type="PIRSF" id="PIRSF002849">
    <property type="entry name" value="AAA_ATPase_chaperone_MoxR_prd"/>
    <property type="match status" value="1"/>
</dbReference>
<dbReference type="AlphaFoldDB" id="A0A1M4W290"/>
<evidence type="ECO:0000259" key="5">
    <source>
        <dbReference type="Pfam" id="PF07726"/>
    </source>
</evidence>
<evidence type="ECO:0000256" key="2">
    <source>
        <dbReference type="ARBA" id="ARBA00022840"/>
    </source>
</evidence>
<evidence type="ECO:0000256" key="1">
    <source>
        <dbReference type="ARBA" id="ARBA00022741"/>
    </source>
</evidence>
<evidence type="ECO:0000259" key="6">
    <source>
        <dbReference type="Pfam" id="PF17863"/>
    </source>
</evidence>
<dbReference type="Pfam" id="PF17863">
    <property type="entry name" value="AAA_lid_2"/>
    <property type="match status" value="1"/>
</dbReference>
<dbReference type="Gene3D" id="1.10.8.80">
    <property type="entry name" value="Magnesium chelatase subunit I, C-Terminal domain"/>
    <property type="match status" value="1"/>
</dbReference>
<dbReference type="FunFam" id="3.40.50.300:FF:000640">
    <property type="entry name" value="MoxR family ATPase"/>
    <property type="match status" value="1"/>
</dbReference>
<sequence length="358" mass="40675">MDKSQDKTSNQNLNNSDDEQLSTSQNNKQEVAADSSTDFESRIPLDQLKQSVQELKTELQNLIVGQHDFIELLIVSLLANGHVLIEGVPGIAKTITSKLFAKTISTRFNRIQFTPDLMPSDVLGTSIYNKASQSFEFKKGPIFSNIVLIDEINRAPAKTQSALFEVMEEYQITMDGQQHNFEQPFMVIATQNPIEQEGTYALPEAQLDRFLFKIKITYPNLEEEKEVLKLHHLRKTQRATDLIKEVIKPSDLLNYRDLINNIVFEDKLFDYIAQIINETRQHPHLSLGASPRASLAIMKVSKVFAAIQGRDFVTPDDIKQSLNPVLNHRIVLTPEKEMEGLQTEDVVDMIVKSVEIPR</sequence>
<comment type="similarity">
    <text evidence="3">Belongs to the MoxR family.</text>
</comment>
<dbReference type="PANTHER" id="PTHR42759">
    <property type="entry name" value="MOXR FAMILY PROTEIN"/>
    <property type="match status" value="1"/>
</dbReference>
<proteinExistence type="inferred from homology"/>
<protein>
    <submittedName>
        <fullName evidence="7">MoxR-like ATPase</fullName>
    </submittedName>
</protein>
<evidence type="ECO:0000313" key="7">
    <source>
        <dbReference type="EMBL" id="SHE75348.1"/>
    </source>
</evidence>
<dbReference type="SUPFAM" id="SSF52540">
    <property type="entry name" value="P-loop containing nucleoside triphosphate hydrolases"/>
    <property type="match status" value="1"/>
</dbReference>
<reference evidence="7 8" key="1">
    <citation type="submission" date="2016-11" db="EMBL/GenBank/DDBJ databases">
        <authorList>
            <person name="Jaros S."/>
            <person name="Januszkiewicz K."/>
            <person name="Wedrychowicz H."/>
        </authorList>
    </citation>
    <scope>NUCLEOTIDE SEQUENCE [LARGE SCALE GENOMIC DNA]</scope>
    <source>
        <strain evidence="7 8">DSM 25661</strain>
    </source>
</reference>
<keyword evidence="2" id="KW-0067">ATP-binding</keyword>
<evidence type="ECO:0000256" key="4">
    <source>
        <dbReference type="SAM" id="MobiDB-lite"/>
    </source>
</evidence>
<dbReference type="OrthoDB" id="9808397at2"/>
<dbReference type="InterPro" id="IPR041628">
    <property type="entry name" value="ChlI/MoxR_AAA_lid"/>
</dbReference>
<evidence type="ECO:0000256" key="3">
    <source>
        <dbReference type="ARBA" id="ARBA00061607"/>
    </source>
</evidence>
<dbReference type="STRING" id="1155689.SAMN05444278_10539"/>
<dbReference type="GO" id="GO:0016887">
    <property type="term" value="F:ATP hydrolysis activity"/>
    <property type="evidence" value="ECO:0007669"/>
    <property type="project" value="InterPro"/>
</dbReference>
<feature type="region of interest" description="Disordered" evidence="4">
    <location>
        <begin position="1"/>
        <end position="38"/>
    </location>
</feature>
<dbReference type="Pfam" id="PF07726">
    <property type="entry name" value="AAA_3"/>
    <property type="match status" value="1"/>
</dbReference>
<accession>A0A1M4W290</accession>
<feature type="compositionally biased region" description="Polar residues" evidence="4">
    <location>
        <begin position="7"/>
        <end position="38"/>
    </location>
</feature>
<organism evidence="7 8">
    <name type="scientific">Psychroflexus salarius</name>
    <dbReference type="NCBI Taxonomy" id="1155689"/>
    <lineage>
        <taxon>Bacteria</taxon>
        <taxon>Pseudomonadati</taxon>
        <taxon>Bacteroidota</taxon>
        <taxon>Flavobacteriia</taxon>
        <taxon>Flavobacteriales</taxon>
        <taxon>Flavobacteriaceae</taxon>
        <taxon>Psychroflexus</taxon>
    </lineage>
</organism>